<comment type="caution">
    <text evidence="1">The sequence shown here is derived from an EMBL/GenBank/DDBJ whole genome shotgun (WGS) entry which is preliminary data.</text>
</comment>
<keyword evidence="2" id="KW-1185">Reference proteome</keyword>
<protein>
    <submittedName>
        <fullName evidence="1">Uncharacterized protein</fullName>
    </submittedName>
</protein>
<organism evidence="1 2">
    <name type="scientific">Boletus reticuloceps</name>
    <dbReference type="NCBI Taxonomy" id="495285"/>
    <lineage>
        <taxon>Eukaryota</taxon>
        <taxon>Fungi</taxon>
        <taxon>Dikarya</taxon>
        <taxon>Basidiomycota</taxon>
        <taxon>Agaricomycotina</taxon>
        <taxon>Agaricomycetes</taxon>
        <taxon>Agaricomycetidae</taxon>
        <taxon>Boletales</taxon>
        <taxon>Boletineae</taxon>
        <taxon>Boletaceae</taxon>
        <taxon>Boletoideae</taxon>
        <taxon>Boletus</taxon>
    </lineage>
</organism>
<proteinExistence type="predicted"/>
<sequence>MDCYLPYHNHPSTHNVTTAAPLILSALLKVSHNTVSDWAHIIVQMQCVQELRDLGSGEHDWKFNALHARSEQIECFQIGQITREIEQDAPRLWILLEDLLARARRPDPSNMAATEVARDLDEDDEESEYWNQVDDIEGIMEGIAGTNVSRAAYLTVQ</sequence>
<evidence type="ECO:0000313" key="1">
    <source>
        <dbReference type="EMBL" id="KAG6375639.1"/>
    </source>
</evidence>
<name>A0A8I2YMM3_9AGAM</name>
<dbReference type="OrthoDB" id="2636032at2759"/>
<evidence type="ECO:0000313" key="2">
    <source>
        <dbReference type="Proteomes" id="UP000683000"/>
    </source>
</evidence>
<reference evidence="1" key="1">
    <citation type="submission" date="2021-03" db="EMBL/GenBank/DDBJ databases">
        <title>Evolutionary innovations through gain and loss of genes in the ectomycorrhizal Boletales.</title>
        <authorList>
            <person name="Wu G."/>
            <person name="Miyauchi S."/>
            <person name="Morin E."/>
            <person name="Yang Z.-L."/>
            <person name="Xu J."/>
            <person name="Martin F.M."/>
        </authorList>
    </citation>
    <scope>NUCLEOTIDE SEQUENCE</scope>
    <source>
        <strain evidence="1">BR01</strain>
    </source>
</reference>
<dbReference type="Proteomes" id="UP000683000">
    <property type="component" value="Unassembled WGS sequence"/>
</dbReference>
<accession>A0A8I2YMM3</accession>
<dbReference type="EMBL" id="JAGFBS010000014">
    <property type="protein sequence ID" value="KAG6375639.1"/>
    <property type="molecule type" value="Genomic_DNA"/>
</dbReference>
<dbReference type="AlphaFoldDB" id="A0A8I2YMM3"/>
<gene>
    <name evidence="1" type="ORF">JVT61DRAFT_3207</name>
</gene>